<dbReference type="AlphaFoldDB" id="A0AAN9A5U5"/>
<evidence type="ECO:0000313" key="1">
    <source>
        <dbReference type="EMBL" id="KAK7073435.1"/>
    </source>
</evidence>
<dbReference type="PANTHER" id="PTHR16026">
    <property type="entry name" value="CARTILAGE ACIDIC PROTEIN 1"/>
    <property type="match status" value="1"/>
</dbReference>
<dbReference type="InterPro" id="IPR027039">
    <property type="entry name" value="Crtac1"/>
</dbReference>
<dbReference type="PANTHER" id="PTHR16026:SF0">
    <property type="entry name" value="CARTILAGE ACIDIC PROTEIN 1"/>
    <property type="match status" value="1"/>
</dbReference>
<organism evidence="1 2">
    <name type="scientific">Halocaridina rubra</name>
    <name type="common">Hawaiian red shrimp</name>
    <dbReference type="NCBI Taxonomy" id="373956"/>
    <lineage>
        <taxon>Eukaryota</taxon>
        <taxon>Metazoa</taxon>
        <taxon>Ecdysozoa</taxon>
        <taxon>Arthropoda</taxon>
        <taxon>Crustacea</taxon>
        <taxon>Multicrustacea</taxon>
        <taxon>Malacostraca</taxon>
        <taxon>Eumalacostraca</taxon>
        <taxon>Eucarida</taxon>
        <taxon>Decapoda</taxon>
        <taxon>Pleocyemata</taxon>
        <taxon>Caridea</taxon>
        <taxon>Atyoidea</taxon>
        <taxon>Atyidae</taxon>
        <taxon>Halocaridina</taxon>
    </lineage>
</organism>
<evidence type="ECO:0000313" key="2">
    <source>
        <dbReference type="Proteomes" id="UP001381693"/>
    </source>
</evidence>
<dbReference type="Proteomes" id="UP001381693">
    <property type="component" value="Unassembled WGS sequence"/>
</dbReference>
<comment type="caution">
    <text evidence="1">The sequence shown here is derived from an EMBL/GenBank/DDBJ whole genome shotgun (WGS) entry which is preliminary data.</text>
</comment>
<gene>
    <name evidence="1" type="primary">CRTAC1_3</name>
    <name evidence="1" type="ORF">SK128_020845</name>
</gene>
<protein>
    <submittedName>
        <fullName evidence="1">Cartilage acidic protein 1</fullName>
    </submittedName>
</protein>
<feature type="non-terminal residue" evidence="1">
    <location>
        <position position="79"/>
    </location>
</feature>
<name>A0AAN9A5U5_HALRR</name>
<dbReference type="EMBL" id="JAXCGZ010012948">
    <property type="protein sequence ID" value="KAK7073435.1"/>
    <property type="molecule type" value="Genomic_DNA"/>
</dbReference>
<sequence length="79" mass="8885">YSGPNLVLKYNKVKNELENLAIDDPSSPYYALRDVRGHAIGVCACDIDGDGREEIYFLNTNNAYSGIASYADKLFKYRD</sequence>
<keyword evidence="2" id="KW-1185">Reference proteome</keyword>
<reference evidence="1 2" key="1">
    <citation type="submission" date="2023-11" db="EMBL/GenBank/DDBJ databases">
        <title>Halocaridina rubra genome assembly.</title>
        <authorList>
            <person name="Smith C."/>
        </authorList>
    </citation>
    <scope>NUCLEOTIDE SEQUENCE [LARGE SCALE GENOMIC DNA]</scope>
    <source>
        <strain evidence="1">EP-1</strain>
        <tissue evidence="1">Whole</tissue>
    </source>
</reference>
<proteinExistence type="predicted"/>
<feature type="non-terminal residue" evidence="1">
    <location>
        <position position="1"/>
    </location>
</feature>
<accession>A0AAN9A5U5</accession>